<proteinExistence type="predicted"/>
<comment type="caution">
    <text evidence="1">The sequence shown here is derived from an EMBL/GenBank/DDBJ whole genome shotgun (WGS) entry which is preliminary data.</text>
</comment>
<protein>
    <submittedName>
        <fullName evidence="1">Uncharacterized protein</fullName>
    </submittedName>
</protein>
<keyword evidence="2" id="KW-1185">Reference proteome</keyword>
<dbReference type="Proteomes" id="UP001057402">
    <property type="component" value="Chromosome 4"/>
</dbReference>
<evidence type="ECO:0000313" key="2">
    <source>
        <dbReference type="Proteomes" id="UP001057402"/>
    </source>
</evidence>
<name>A0ACB9R6C3_9MYRT</name>
<organism evidence="1 2">
    <name type="scientific">Melastoma candidum</name>
    <dbReference type="NCBI Taxonomy" id="119954"/>
    <lineage>
        <taxon>Eukaryota</taxon>
        <taxon>Viridiplantae</taxon>
        <taxon>Streptophyta</taxon>
        <taxon>Embryophyta</taxon>
        <taxon>Tracheophyta</taxon>
        <taxon>Spermatophyta</taxon>
        <taxon>Magnoliopsida</taxon>
        <taxon>eudicotyledons</taxon>
        <taxon>Gunneridae</taxon>
        <taxon>Pentapetalae</taxon>
        <taxon>rosids</taxon>
        <taxon>malvids</taxon>
        <taxon>Myrtales</taxon>
        <taxon>Melastomataceae</taxon>
        <taxon>Melastomatoideae</taxon>
        <taxon>Melastomateae</taxon>
        <taxon>Melastoma</taxon>
    </lineage>
</organism>
<reference evidence="2" key="1">
    <citation type="journal article" date="2023" name="Front. Plant Sci.">
        <title>Chromosomal-level genome assembly of Melastoma candidum provides insights into trichome evolution.</title>
        <authorList>
            <person name="Zhong Y."/>
            <person name="Wu W."/>
            <person name="Sun C."/>
            <person name="Zou P."/>
            <person name="Liu Y."/>
            <person name="Dai S."/>
            <person name="Zhou R."/>
        </authorList>
    </citation>
    <scope>NUCLEOTIDE SEQUENCE [LARGE SCALE GENOMIC DNA]</scope>
</reference>
<gene>
    <name evidence="1" type="ORF">MLD38_012434</name>
</gene>
<evidence type="ECO:0000313" key="1">
    <source>
        <dbReference type="EMBL" id="KAI4374440.1"/>
    </source>
</evidence>
<sequence length="117" mass="13271">MMPGAIGSWENYLGVCSLIYYAFVVCGGNKHVYNESMLFRHDAEFKCESAWLEGSLEKLDYLFNACGHLGVTINPAIINGFGIIPLCSWYHESFDREDEITAFRIPPLEMMGFSLFL</sequence>
<accession>A0ACB9R6C3</accession>
<dbReference type="EMBL" id="CM042883">
    <property type="protein sequence ID" value="KAI4374440.1"/>
    <property type="molecule type" value="Genomic_DNA"/>
</dbReference>